<evidence type="ECO:0000313" key="2">
    <source>
        <dbReference type="Proteomes" id="UP000217790"/>
    </source>
</evidence>
<proteinExistence type="predicted"/>
<name>A0A2H3CWB0_ARMGA</name>
<accession>A0A2H3CWB0</accession>
<gene>
    <name evidence="1" type="ORF">ARMGADRAFT_1017845</name>
</gene>
<protein>
    <recommendedName>
        <fullName evidence="3">F-box domain-containing protein</fullName>
    </recommendedName>
</protein>
<dbReference type="OrthoDB" id="2788229at2759"/>
<sequence length="372" mass="41823">MVDFPQELVDAIIDHLIGDRHALLACLSVSSLFRCRAQFHLFPTIHLTEKRDFEEFNLLCAKSPSIPDLVKTLHVTLPESTISLPRLLQVHTLHFNGSLRVVPGDLESFSRIFSWIPSTLTSLSIQDITFSSTETFRSLISALPFLKSLSLITTFATITRSDSRLLGSFCNDKGPPIEVLSVTSINSDGVCAFFHGYPHLGPFALHSLRELRFFSFVLEQASDIQRLLNASRDSLRELHLAPACPYLSTRWSDKQILDVSHVPSITLRPRSNGIYSAWGLDWLVTCLMKGSYPLMVEQITIIVENLFHESAWTRMDKALCGDPKFRAIRLTIALGGHIGRNRLADKNILLAMPGLYSDGRVRVRYMADDDAR</sequence>
<dbReference type="Proteomes" id="UP000217790">
    <property type="component" value="Unassembled WGS sequence"/>
</dbReference>
<dbReference type="InParanoid" id="A0A2H3CWB0"/>
<dbReference type="AlphaFoldDB" id="A0A2H3CWB0"/>
<dbReference type="InterPro" id="IPR032675">
    <property type="entry name" value="LRR_dom_sf"/>
</dbReference>
<keyword evidence="2" id="KW-1185">Reference proteome</keyword>
<organism evidence="1 2">
    <name type="scientific">Armillaria gallica</name>
    <name type="common">Bulbous honey fungus</name>
    <name type="synonym">Armillaria bulbosa</name>
    <dbReference type="NCBI Taxonomy" id="47427"/>
    <lineage>
        <taxon>Eukaryota</taxon>
        <taxon>Fungi</taxon>
        <taxon>Dikarya</taxon>
        <taxon>Basidiomycota</taxon>
        <taxon>Agaricomycotina</taxon>
        <taxon>Agaricomycetes</taxon>
        <taxon>Agaricomycetidae</taxon>
        <taxon>Agaricales</taxon>
        <taxon>Marasmiineae</taxon>
        <taxon>Physalacriaceae</taxon>
        <taxon>Armillaria</taxon>
    </lineage>
</organism>
<dbReference type="EMBL" id="KZ293689">
    <property type="protein sequence ID" value="PBK85764.1"/>
    <property type="molecule type" value="Genomic_DNA"/>
</dbReference>
<reference evidence="2" key="1">
    <citation type="journal article" date="2017" name="Nat. Ecol. Evol.">
        <title>Genome expansion and lineage-specific genetic innovations in the forest pathogenic fungi Armillaria.</title>
        <authorList>
            <person name="Sipos G."/>
            <person name="Prasanna A.N."/>
            <person name="Walter M.C."/>
            <person name="O'Connor E."/>
            <person name="Balint B."/>
            <person name="Krizsan K."/>
            <person name="Kiss B."/>
            <person name="Hess J."/>
            <person name="Varga T."/>
            <person name="Slot J."/>
            <person name="Riley R."/>
            <person name="Boka B."/>
            <person name="Rigling D."/>
            <person name="Barry K."/>
            <person name="Lee J."/>
            <person name="Mihaltcheva S."/>
            <person name="LaButti K."/>
            <person name="Lipzen A."/>
            <person name="Waldron R."/>
            <person name="Moloney N.M."/>
            <person name="Sperisen C."/>
            <person name="Kredics L."/>
            <person name="Vagvoelgyi C."/>
            <person name="Patrignani A."/>
            <person name="Fitzpatrick D."/>
            <person name="Nagy I."/>
            <person name="Doyle S."/>
            <person name="Anderson J.B."/>
            <person name="Grigoriev I.V."/>
            <person name="Gueldener U."/>
            <person name="Muensterkoetter M."/>
            <person name="Nagy L.G."/>
        </authorList>
    </citation>
    <scope>NUCLEOTIDE SEQUENCE [LARGE SCALE GENOMIC DNA]</scope>
    <source>
        <strain evidence="2">Ar21-2</strain>
    </source>
</reference>
<evidence type="ECO:0008006" key="3">
    <source>
        <dbReference type="Google" id="ProtNLM"/>
    </source>
</evidence>
<dbReference type="Gene3D" id="3.80.10.10">
    <property type="entry name" value="Ribonuclease Inhibitor"/>
    <property type="match status" value="1"/>
</dbReference>
<evidence type="ECO:0000313" key="1">
    <source>
        <dbReference type="EMBL" id="PBK85764.1"/>
    </source>
</evidence>
<dbReference type="OMA" id="IFSWIPS"/>